<gene>
    <name evidence="2" type="ORF">VNO78_18396</name>
</gene>
<feature type="transmembrane region" description="Helical" evidence="1">
    <location>
        <begin position="73"/>
        <end position="92"/>
    </location>
</feature>
<name>A0AAN9XLZ6_PSOTE</name>
<feature type="transmembrane region" description="Helical" evidence="1">
    <location>
        <begin position="124"/>
        <end position="141"/>
    </location>
</feature>
<dbReference type="EMBL" id="JAYMYS010000004">
    <property type="protein sequence ID" value="KAK7397229.1"/>
    <property type="molecule type" value="Genomic_DNA"/>
</dbReference>
<keyword evidence="1" id="KW-0812">Transmembrane</keyword>
<evidence type="ECO:0000313" key="2">
    <source>
        <dbReference type="EMBL" id="KAK7397229.1"/>
    </source>
</evidence>
<organism evidence="2 3">
    <name type="scientific">Psophocarpus tetragonolobus</name>
    <name type="common">Winged bean</name>
    <name type="synonym">Dolichos tetragonolobus</name>
    <dbReference type="NCBI Taxonomy" id="3891"/>
    <lineage>
        <taxon>Eukaryota</taxon>
        <taxon>Viridiplantae</taxon>
        <taxon>Streptophyta</taxon>
        <taxon>Embryophyta</taxon>
        <taxon>Tracheophyta</taxon>
        <taxon>Spermatophyta</taxon>
        <taxon>Magnoliopsida</taxon>
        <taxon>eudicotyledons</taxon>
        <taxon>Gunneridae</taxon>
        <taxon>Pentapetalae</taxon>
        <taxon>rosids</taxon>
        <taxon>fabids</taxon>
        <taxon>Fabales</taxon>
        <taxon>Fabaceae</taxon>
        <taxon>Papilionoideae</taxon>
        <taxon>50 kb inversion clade</taxon>
        <taxon>NPAAA clade</taxon>
        <taxon>indigoferoid/millettioid clade</taxon>
        <taxon>Phaseoleae</taxon>
        <taxon>Psophocarpus</taxon>
    </lineage>
</organism>
<sequence>MQVQSPTSHMLQNQAMLRPLTVHRFLATSENDTHVGLQMELMFDCLLIQAECSRVWANFLSLLSLSFARISDCVSLCCFFAFVLLVLPTVLLPNDEALSLFVFQIPSHACNTVSPRSINLRLDTLFLVHAHPFSLLIFYSYNQCGHQIRTYLPR</sequence>
<dbReference type="Proteomes" id="UP001386955">
    <property type="component" value="Unassembled WGS sequence"/>
</dbReference>
<evidence type="ECO:0000256" key="1">
    <source>
        <dbReference type="SAM" id="Phobius"/>
    </source>
</evidence>
<protein>
    <submittedName>
        <fullName evidence="2">Uncharacterized protein</fullName>
    </submittedName>
</protein>
<proteinExistence type="predicted"/>
<comment type="caution">
    <text evidence="2">The sequence shown here is derived from an EMBL/GenBank/DDBJ whole genome shotgun (WGS) entry which is preliminary data.</text>
</comment>
<keyword evidence="1" id="KW-0472">Membrane</keyword>
<evidence type="ECO:0000313" key="3">
    <source>
        <dbReference type="Proteomes" id="UP001386955"/>
    </source>
</evidence>
<dbReference type="AlphaFoldDB" id="A0AAN9XLZ6"/>
<keyword evidence="1" id="KW-1133">Transmembrane helix</keyword>
<keyword evidence="3" id="KW-1185">Reference proteome</keyword>
<reference evidence="2 3" key="1">
    <citation type="submission" date="2024-01" db="EMBL/GenBank/DDBJ databases">
        <title>The genomes of 5 underutilized Papilionoideae crops provide insights into root nodulation and disease resistanc.</title>
        <authorList>
            <person name="Jiang F."/>
        </authorList>
    </citation>
    <scope>NUCLEOTIDE SEQUENCE [LARGE SCALE GENOMIC DNA]</scope>
    <source>
        <strain evidence="2">DUOXIRENSHENG_FW03</strain>
        <tissue evidence="2">Leaves</tissue>
    </source>
</reference>
<accession>A0AAN9XLZ6</accession>